<proteinExistence type="inferred from homology"/>
<dbReference type="GO" id="GO:1990351">
    <property type="term" value="C:transporter complex"/>
    <property type="evidence" value="ECO:0007669"/>
    <property type="project" value="TreeGrafter"/>
</dbReference>
<evidence type="ECO:0000256" key="1">
    <source>
        <dbReference type="ARBA" id="ARBA00022729"/>
    </source>
</evidence>
<sequence>MYSVVLKIICIVLTTNIISACGFHFRNNELSSETFNKISLISYNQDSTFTRALKEQLRINKILIVPEETNIPSLHILSGTINNQNLSLYQNMHIAEMELTFLTKYNITIPGLTSKTLSTRVTRSYLDNSFTPLANLVKKNMIKNEIYQLTAIQIIRQIASLKANINANKKKGLPTYNES</sequence>
<evidence type="ECO:0000313" key="7">
    <source>
        <dbReference type="EMBL" id="EPE37382.1"/>
    </source>
</evidence>
<dbReference type="HAMAP" id="MF_01186">
    <property type="entry name" value="LPS_assembly_LptE"/>
    <property type="match status" value="1"/>
</dbReference>
<evidence type="ECO:0000256" key="3">
    <source>
        <dbReference type="ARBA" id="ARBA00023139"/>
    </source>
</evidence>
<keyword evidence="5 6" id="KW-0449">Lipoprotein</keyword>
<dbReference type="eggNOG" id="COG2980">
    <property type="taxonomic scope" value="Bacteria"/>
</dbReference>
<evidence type="ECO:0000256" key="4">
    <source>
        <dbReference type="ARBA" id="ARBA00023237"/>
    </source>
</evidence>
<gene>
    <name evidence="6" type="primary">lptE</name>
    <name evidence="7" type="ORF">O1U_0682</name>
</gene>
<dbReference type="EMBL" id="AMSD01000002">
    <property type="protein sequence ID" value="EPE37382.1"/>
    <property type="molecule type" value="Genomic_DNA"/>
</dbReference>
<dbReference type="InterPro" id="IPR007485">
    <property type="entry name" value="LPS_assembly_LptE"/>
</dbReference>
<accession>S3DG46</accession>
<keyword evidence="3 6" id="KW-0564">Palmitate</keyword>
<comment type="similarity">
    <text evidence="6">Belongs to the LptE lipoprotein family.</text>
</comment>
<dbReference type="PANTHER" id="PTHR38098:SF1">
    <property type="entry name" value="LPS-ASSEMBLY LIPOPROTEIN LPTE"/>
    <property type="match status" value="1"/>
</dbReference>
<dbReference type="PROSITE" id="PS51257">
    <property type="entry name" value="PROKAR_LIPOPROTEIN"/>
    <property type="match status" value="1"/>
</dbReference>
<dbReference type="GO" id="GO:0001530">
    <property type="term" value="F:lipopolysaccharide binding"/>
    <property type="evidence" value="ECO:0007669"/>
    <property type="project" value="TreeGrafter"/>
</dbReference>
<keyword evidence="8" id="KW-1185">Reference proteome</keyword>
<name>S3DG46_9GAMM</name>
<protein>
    <recommendedName>
        <fullName evidence="6">LPS-assembly lipoprotein LptE</fullName>
    </recommendedName>
</protein>
<comment type="caution">
    <text evidence="7">The sequence shown here is derived from an EMBL/GenBank/DDBJ whole genome shotgun (WGS) entry which is preliminary data.</text>
</comment>
<keyword evidence="2 6" id="KW-0472">Membrane</keyword>
<dbReference type="GO" id="GO:0015920">
    <property type="term" value="P:lipopolysaccharide transport"/>
    <property type="evidence" value="ECO:0007669"/>
    <property type="project" value="TreeGrafter"/>
</dbReference>
<reference evidence="7 8" key="1">
    <citation type="journal article" date="2014" name="Environ. Microbiol.">
        <title>Genomic signatures of obligate host dependence in the luminous bacterial symbiont of a vertebrate.</title>
        <authorList>
            <person name="Hendry T.A."/>
            <person name="de Wet J.R."/>
            <person name="Dunlap P.V."/>
        </authorList>
    </citation>
    <scope>NUCLEOTIDE SEQUENCE [LARGE SCALE GENOMIC DNA]</scope>
    <source>
        <strain evidence="7 8">Akat1</strain>
    </source>
</reference>
<evidence type="ECO:0000256" key="2">
    <source>
        <dbReference type="ARBA" id="ARBA00023136"/>
    </source>
</evidence>
<comment type="subcellular location">
    <subcellularLocation>
        <location evidence="6">Cell outer membrane</location>
        <topology evidence="6">Lipid-anchor</topology>
    </subcellularLocation>
</comment>
<keyword evidence="4 6" id="KW-0998">Cell outer membrane</keyword>
<dbReference type="Pfam" id="PF04390">
    <property type="entry name" value="LptE"/>
    <property type="match status" value="1"/>
</dbReference>
<dbReference type="Gene3D" id="3.30.160.150">
    <property type="entry name" value="Lipoprotein like domain"/>
    <property type="match status" value="1"/>
</dbReference>
<evidence type="ECO:0000313" key="8">
    <source>
        <dbReference type="Proteomes" id="UP000053688"/>
    </source>
</evidence>
<comment type="subunit">
    <text evidence="6">Component of the lipopolysaccharide transport and assembly complex. Interacts with LptD.</text>
</comment>
<dbReference type="AlphaFoldDB" id="S3DG46"/>
<dbReference type="GO" id="GO:0043165">
    <property type="term" value="P:Gram-negative-bacterium-type cell outer membrane assembly"/>
    <property type="evidence" value="ECO:0007669"/>
    <property type="project" value="UniProtKB-UniRule"/>
</dbReference>
<evidence type="ECO:0000256" key="6">
    <source>
        <dbReference type="HAMAP-Rule" id="MF_01186"/>
    </source>
</evidence>
<evidence type="ECO:0000256" key="5">
    <source>
        <dbReference type="ARBA" id="ARBA00023288"/>
    </source>
</evidence>
<dbReference type="Proteomes" id="UP000053688">
    <property type="component" value="Unassembled WGS sequence"/>
</dbReference>
<dbReference type="STRING" id="28176.CF66_0126"/>
<comment type="function">
    <text evidence="6">Together with LptD, is involved in the assembly of lipopolysaccharide (LPS) at the surface of the outer membrane. Required for the proper assembly of LptD. Binds LPS and may serve as the LPS recognition site at the outer membrane.</text>
</comment>
<dbReference type="PANTHER" id="PTHR38098">
    <property type="entry name" value="LPS-ASSEMBLY LIPOPROTEIN LPTE"/>
    <property type="match status" value="1"/>
</dbReference>
<organism evidence="7 8">
    <name type="scientific">Candidatus Photodesmus katoptron Akat1</name>
    <dbReference type="NCBI Taxonomy" id="1236703"/>
    <lineage>
        <taxon>Bacteria</taxon>
        <taxon>Pseudomonadati</taxon>
        <taxon>Pseudomonadota</taxon>
        <taxon>Gammaproteobacteria</taxon>
        <taxon>Vibrionales</taxon>
        <taxon>Vibrionaceae</taxon>
        <taxon>Candidatus Photodesmus</taxon>
    </lineage>
</organism>
<keyword evidence="1 6" id="KW-0732">Signal</keyword>
<dbReference type="GO" id="GO:0009279">
    <property type="term" value="C:cell outer membrane"/>
    <property type="evidence" value="ECO:0007669"/>
    <property type="project" value="UniProtKB-SubCell"/>
</dbReference>
<dbReference type="RefSeq" id="WP_016504014.1">
    <property type="nucleotide sequence ID" value="NZ_AMSD01000002.1"/>
</dbReference>